<dbReference type="InterPro" id="IPR003439">
    <property type="entry name" value="ABC_transporter-like_ATP-bd"/>
</dbReference>
<proteinExistence type="inferred from homology"/>
<evidence type="ECO:0000313" key="6">
    <source>
        <dbReference type="EMBL" id="MFK4272660.1"/>
    </source>
</evidence>
<dbReference type="RefSeq" id="WP_358646600.1">
    <property type="nucleotide sequence ID" value="NZ_JBFACG010000033.1"/>
</dbReference>
<dbReference type="InterPro" id="IPR027417">
    <property type="entry name" value="P-loop_NTPase"/>
</dbReference>
<evidence type="ECO:0000259" key="5">
    <source>
        <dbReference type="PROSITE" id="PS50893"/>
    </source>
</evidence>
<comment type="similarity">
    <text evidence="1">Belongs to the ABC transporter superfamily.</text>
</comment>
<comment type="caution">
    <text evidence="6">The sequence shown here is derived from an EMBL/GenBank/DDBJ whole genome shotgun (WGS) entry which is preliminary data.</text>
</comment>
<accession>A0ABW8M3A8</accession>
<evidence type="ECO:0000256" key="1">
    <source>
        <dbReference type="ARBA" id="ARBA00005417"/>
    </source>
</evidence>
<dbReference type="Pfam" id="PF00005">
    <property type="entry name" value="ABC_tran"/>
    <property type="match status" value="1"/>
</dbReference>
<dbReference type="SUPFAM" id="SSF52540">
    <property type="entry name" value="P-loop containing nucleoside triphosphate hydrolases"/>
    <property type="match status" value="1"/>
</dbReference>
<keyword evidence="2" id="KW-0813">Transport</keyword>
<dbReference type="SMART" id="SM00382">
    <property type="entry name" value="AAA"/>
    <property type="match status" value="1"/>
</dbReference>
<keyword evidence="4 6" id="KW-0067">ATP-binding</keyword>
<dbReference type="InterPro" id="IPR050319">
    <property type="entry name" value="ABC_transp_ATP-bind"/>
</dbReference>
<dbReference type="Pfam" id="PF08352">
    <property type="entry name" value="oligo_HPY"/>
    <property type="match status" value="1"/>
</dbReference>
<protein>
    <submittedName>
        <fullName evidence="6">ATP-binding cassette domain-containing protein</fullName>
    </submittedName>
</protein>
<reference evidence="6 7" key="1">
    <citation type="submission" date="2024-11" db="EMBL/GenBank/DDBJ databases">
        <title>The Natural Products Discovery Center: Release of the First 8490 Sequenced Strains for Exploring Actinobacteria Biosynthetic Diversity.</title>
        <authorList>
            <person name="Kalkreuter E."/>
            <person name="Kautsar S.A."/>
            <person name="Yang D."/>
            <person name="Bader C.D."/>
            <person name="Teijaro C.N."/>
            <person name="Fluegel L."/>
            <person name="Davis C.M."/>
            <person name="Simpson J.R."/>
            <person name="Lauterbach L."/>
            <person name="Steele A.D."/>
            <person name="Gui C."/>
            <person name="Meng S."/>
            <person name="Li G."/>
            <person name="Viehrig K."/>
            <person name="Ye F."/>
            <person name="Su P."/>
            <person name="Kiefer A.F."/>
            <person name="Nichols A."/>
            <person name="Cepeda A.J."/>
            <person name="Yan W."/>
            <person name="Fan B."/>
            <person name="Jiang Y."/>
            <person name="Adhikari A."/>
            <person name="Zheng C.-J."/>
            <person name="Schuster L."/>
            <person name="Cowan T.M."/>
            <person name="Smanski M.J."/>
            <person name="Chevrette M.G."/>
            <person name="De Carvalho L.P.S."/>
            <person name="Shen B."/>
        </authorList>
    </citation>
    <scope>NUCLEOTIDE SEQUENCE [LARGE SCALE GENOMIC DNA]</scope>
    <source>
        <strain evidence="6 7">NPDC020863</strain>
    </source>
</reference>
<dbReference type="PROSITE" id="PS00211">
    <property type="entry name" value="ABC_TRANSPORTER_1"/>
    <property type="match status" value="1"/>
</dbReference>
<dbReference type="PROSITE" id="PS50893">
    <property type="entry name" value="ABC_TRANSPORTER_2"/>
    <property type="match status" value="1"/>
</dbReference>
<evidence type="ECO:0000256" key="2">
    <source>
        <dbReference type="ARBA" id="ARBA00022448"/>
    </source>
</evidence>
<dbReference type="EMBL" id="JBJDQH010000029">
    <property type="protein sequence ID" value="MFK4272660.1"/>
    <property type="molecule type" value="Genomic_DNA"/>
</dbReference>
<dbReference type="InterPro" id="IPR013563">
    <property type="entry name" value="Oligopep_ABC_C"/>
</dbReference>
<dbReference type="Proteomes" id="UP001620295">
    <property type="component" value="Unassembled WGS sequence"/>
</dbReference>
<evidence type="ECO:0000256" key="3">
    <source>
        <dbReference type="ARBA" id="ARBA00022741"/>
    </source>
</evidence>
<dbReference type="GO" id="GO:0005524">
    <property type="term" value="F:ATP binding"/>
    <property type="evidence" value="ECO:0007669"/>
    <property type="project" value="UniProtKB-KW"/>
</dbReference>
<dbReference type="InterPro" id="IPR003593">
    <property type="entry name" value="AAA+_ATPase"/>
</dbReference>
<name>A0ABW8M3A8_9ACTN</name>
<evidence type="ECO:0000313" key="7">
    <source>
        <dbReference type="Proteomes" id="UP001620295"/>
    </source>
</evidence>
<dbReference type="InterPro" id="IPR017871">
    <property type="entry name" value="ABC_transporter-like_CS"/>
</dbReference>
<sequence>MADQAAAVEVRDLEVGFGRGRSATRVLHGITMEVAKRHTVGIVGESGSGKSTLAKTLVGTLRPTAGSVRIDGVEVSAVRGADRMEMRRKVQLIPQDPYSSLDPRRTIGEALAEAVDPRRANVKKHQDEIVQWLETVRMPADTIHHYPHECSGGQRQRVAIARGLIVRPEVVIADEITSALDVSVQAEILGLIARLRRELGLTMVFISHNLAVVRQVSDEVVVLYRGDIVEYGAVTDLYERPQHPYTRALLDAVPGAPGFDITSRPQEDAA</sequence>
<organism evidence="6 7">
    <name type="scientific">Streptomyces milbemycinicus</name>
    <dbReference type="NCBI Taxonomy" id="476552"/>
    <lineage>
        <taxon>Bacteria</taxon>
        <taxon>Bacillati</taxon>
        <taxon>Actinomycetota</taxon>
        <taxon>Actinomycetes</taxon>
        <taxon>Kitasatosporales</taxon>
        <taxon>Streptomycetaceae</taxon>
        <taxon>Streptomyces</taxon>
    </lineage>
</organism>
<dbReference type="CDD" id="cd03257">
    <property type="entry name" value="ABC_NikE_OppD_transporters"/>
    <property type="match status" value="1"/>
</dbReference>
<evidence type="ECO:0000256" key="4">
    <source>
        <dbReference type="ARBA" id="ARBA00022840"/>
    </source>
</evidence>
<gene>
    <name evidence="6" type="ORF">ACI2L5_48460</name>
</gene>
<dbReference type="PANTHER" id="PTHR43776">
    <property type="entry name" value="TRANSPORT ATP-BINDING PROTEIN"/>
    <property type="match status" value="1"/>
</dbReference>
<dbReference type="Gene3D" id="3.40.50.300">
    <property type="entry name" value="P-loop containing nucleotide triphosphate hydrolases"/>
    <property type="match status" value="1"/>
</dbReference>
<keyword evidence="3" id="KW-0547">Nucleotide-binding</keyword>
<feature type="domain" description="ABC transporter" evidence="5">
    <location>
        <begin position="10"/>
        <end position="250"/>
    </location>
</feature>
<keyword evidence="7" id="KW-1185">Reference proteome</keyword>
<dbReference type="PANTHER" id="PTHR43776:SF7">
    <property type="entry name" value="D,D-DIPEPTIDE TRANSPORT ATP-BINDING PROTEIN DDPF-RELATED"/>
    <property type="match status" value="1"/>
</dbReference>